<dbReference type="EMBL" id="KN796118">
    <property type="protein sequence ID" value="KUI64032.1"/>
    <property type="molecule type" value="Genomic_DNA"/>
</dbReference>
<name>A0A194VJ59_CYTMA</name>
<sequence>MPRVFTRVHVPFAYLPKPFPTLGVGDIHPSTTPAVTLATLQLHPAWLALSGVPSAQRILHLNSYTPTSKIAPQLLGLAHADLAYIYFSAASSSCPDLLVYISHWFRWMQRHNNIQKGPTMATATTATAGMTR</sequence>
<organism evidence="1 2">
    <name type="scientific">Cytospora mali</name>
    <name type="common">Apple Valsa canker fungus</name>
    <name type="synonym">Valsa mali</name>
    <dbReference type="NCBI Taxonomy" id="578113"/>
    <lineage>
        <taxon>Eukaryota</taxon>
        <taxon>Fungi</taxon>
        <taxon>Dikarya</taxon>
        <taxon>Ascomycota</taxon>
        <taxon>Pezizomycotina</taxon>
        <taxon>Sordariomycetes</taxon>
        <taxon>Sordariomycetidae</taxon>
        <taxon>Diaporthales</taxon>
        <taxon>Cytosporaceae</taxon>
        <taxon>Cytospora</taxon>
    </lineage>
</organism>
<accession>A0A194VJ59</accession>
<protein>
    <submittedName>
        <fullName evidence="1">Uncharacterized protein</fullName>
    </submittedName>
</protein>
<keyword evidence="2" id="KW-1185">Reference proteome</keyword>
<evidence type="ECO:0000313" key="2">
    <source>
        <dbReference type="Proteomes" id="UP000078559"/>
    </source>
</evidence>
<dbReference type="AlphaFoldDB" id="A0A194VJ59"/>
<proteinExistence type="predicted"/>
<dbReference type="Proteomes" id="UP000078559">
    <property type="component" value="Unassembled WGS sequence"/>
</dbReference>
<gene>
    <name evidence="1" type="ORF">VM1G_12058</name>
</gene>
<reference evidence="1" key="1">
    <citation type="submission" date="2014-12" db="EMBL/GenBank/DDBJ databases">
        <title>Genome Sequence of Valsa Canker Pathogens Uncovers a Specific Adaption of Colonization on Woody Bark.</title>
        <authorList>
            <person name="Yin Z."/>
            <person name="Liu H."/>
            <person name="Gao X."/>
            <person name="Li Z."/>
            <person name="Song N."/>
            <person name="Ke X."/>
            <person name="Dai Q."/>
            <person name="Wu Y."/>
            <person name="Sun Y."/>
            <person name="Xu J.-R."/>
            <person name="Kang Z.K."/>
            <person name="Wang L."/>
            <person name="Huang L."/>
        </authorList>
    </citation>
    <scope>NUCLEOTIDE SEQUENCE [LARGE SCALE GENOMIC DNA]</scope>
    <source>
        <strain evidence="1">03-8</strain>
    </source>
</reference>
<evidence type="ECO:0000313" key="1">
    <source>
        <dbReference type="EMBL" id="KUI64032.1"/>
    </source>
</evidence>